<gene>
    <name evidence="2" type="primary">gb27332</name>
    <name evidence="2" type="ORF">PR202_gb27332</name>
</gene>
<feature type="region of interest" description="Disordered" evidence="1">
    <location>
        <begin position="41"/>
        <end position="73"/>
    </location>
</feature>
<evidence type="ECO:0000313" key="3">
    <source>
        <dbReference type="Proteomes" id="UP001054889"/>
    </source>
</evidence>
<evidence type="ECO:0000256" key="1">
    <source>
        <dbReference type="SAM" id="MobiDB-lite"/>
    </source>
</evidence>
<organism evidence="2 3">
    <name type="scientific">Eleusine coracana subsp. coracana</name>
    <dbReference type="NCBI Taxonomy" id="191504"/>
    <lineage>
        <taxon>Eukaryota</taxon>
        <taxon>Viridiplantae</taxon>
        <taxon>Streptophyta</taxon>
        <taxon>Embryophyta</taxon>
        <taxon>Tracheophyta</taxon>
        <taxon>Spermatophyta</taxon>
        <taxon>Magnoliopsida</taxon>
        <taxon>Liliopsida</taxon>
        <taxon>Poales</taxon>
        <taxon>Poaceae</taxon>
        <taxon>PACMAD clade</taxon>
        <taxon>Chloridoideae</taxon>
        <taxon>Cynodonteae</taxon>
        <taxon>Eleusininae</taxon>
        <taxon>Eleusine</taxon>
    </lineage>
</organism>
<dbReference type="AlphaFoldDB" id="A0AAV5FU45"/>
<keyword evidence="3" id="KW-1185">Reference proteome</keyword>
<feature type="compositionally biased region" description="Basic and acidic residues" evidence="1">
    <location>
        <begin position="41"/>
        <end position="63"/>
    </location>
</feature>
<sequence length="82" mass="9542">MREEKEWVAGLTEGSQFWWRWESSPEGVASVFLAIQPMREEKRPSRGMGREERSMHSDLRRSLQESGSSGRAASFELVLLQW</sequence>
<evidence type="ECO:0000313" key="2">
    <source>
        <dbReference type="EMBL" id="GJN38303.1"/>
    </source>
</evidence>
<dbReference type="EMBL" id="BQKI01000096">
    <property type="protein sequence ID" value="GJN38303.1"/>
    <property type="molecule type" value="Genomic_DNA"/>
</dbReference>
<dbReference type="Proteomes" id="UP001054889">
    <property type="component" value="Unassembled WGS sequence"/>
</dbReference>
<accession>A0AAV5FU45</accession>
<reference evidence="2" key="1">
    <citation type="journal article" date="2018" name="DNA Res.">
        <title>Multiple hybrid de novo genome assembly of finger millet, an orphan allotetraploid crop.</title>
        <authorList>
            <person name="Hatakeyama M."/>
            <person name="Aluri S."/>
            <person name="Balachadran M.T."/>
            <person name="Sivarajan S.R."/>
            <person name="Patrignani A."/>
            <person name="Gruter S."/>
            <person name="Poveda L."/>
            <person name="Shimizu-Inatsugi R."/>
            <person name="Baeten J."/>
            <person name="Francoijs K.J."/>
            <person name="Nataraja K.N."/>
            <person name="Reddy Y.A.N."/>
            <person name="Phadnis S."/>
            <person name="Ravikumar R.L."/>
            <person name="Schlapbach R."/>
            <person name="Sreeman S.M."/>
            <person name="Shimizu K.K."/>
        </authorList>
    </citation>
    <scope>NUCLEOTIDE SEQUENCE</scope>
</reference>
<proteinExistence type="predicted"/>
<name>A0AAV5FU45_ELECO</name>
<reference evidence="2" key="2">
    <citation type="submission" date="2021-12" db="EMBL/GenBank/DDBJ databases">
        <title>Resequencing data analysis of finger millet.</title>
        <authorList>
            <person name="Hatakeyama M."/>
            <person name="Aluri S."/>
            <person name="Balachadran M.T."/>
            <person name="Sivarajan S.R."/>
            <person name="Poveda L."/>
            <person name="Shimizu-Inatsugi R."/>
            <person name="Schlapbach R."/>
            <person name="Sreeman S.M."/>
            <person name="Shimizu K.K."/>
        </authorList>
    </citation>
    <scope>NUCLEOTIDE SEQUENCE</scope>
</reference>
<comment type="caution">
    <text evidence="2">The sequence shown here is derived from an EMBL/GenBank/DDBJ whole genome shotgun (WGS) entry which is preliminary data.</text>
</comment>
<protein>
    <submittedName>
        <fullName evidence="2">Uncharacterized protein</fullName>
    </submittedName>
</protein>